<comment type="caution">
    <text evidence="2">The sequence shown here is derived from an EMBL/GenBank/DDBJ whole genome shotgun (WGS) entry which is preliminary data.</text>
</comment>
<proteinExistence type="predicted"/>
<gene>
    <name evidence="2" type="ORF">M9458_033612</name>
</gene>
<name>A0ABD0PIV1_CIRMR</name>
<feature type="compositionally biased region" description="Polar residues" evidence="1">
    <location>
        <begin position="87"/>
        <end position="127"/>
    </location>
</feature>
<dbReference type="EMBL" id="JAMKFB020000016">
    <property type="protein sequence ID" value="KAL0173301.1"/>
    <property type="molecule type" value="Genomic_DNA"/>
</dbReference>
<feature type="region of interest" description="Disordered" evidence="1">
    <location>
        <begin position="1"/>
        <end position="143"/>
    </location>
</feature>
<dbReference type="PANTHER" id="PTHR12460">
    <property type="entry name" value="CYCLIN-DEPENDENT KINASE INHIBITOR-RELATED PROTEIN"/>
    <property type="match status" value="1"/>
</dbReference>
<feature type="compositionally biased region" description="Low complexity" evidence="1">
    <location>
        <begin position="128"/>
        <end position="140"/>
    </location>
</feature>
<organism evidence="2 3">
    <name type="scientific">Cirrhinus mrigala</name>
    <name type="common">Mrigala</name>
    <dbReference type="NCBI Taxonomy" id="683832"/>
    <lineage>
        <taxon>Eukaryota</taxon>
        <taxon>Metazoa</taxon>
        <taxon>Chordata</taxon>
        <taxon>Craniata</taxon>
        <taxon>Vertebrata</taxon>
        <taxon>Euteleostomi</taxon>
        <taxon>Actinopterygii</taxon>
        <taxon>Neopterygii</taxon>
        <taxon>Teleostei</taxon>
        <taxon>Ostariophysi</taxon>
        <taxon>Cypriniformes</taxon>
        <taxon>Cyprinidae</taxon>
        <taxon>Labeoninae</taxon>
        <taxon>Labeonini</taxon>
        <taxon>Cirrhinus</taxon>
    </lineage>
</organism>
<feature type="non-terminal residue" evidence="2">
    <location>
        <position position="1"/>
    </location>
</feature>
<keyword evidence="3" id="KW-1185">Reference proteome</keyword>
<protein>
    <submittedName>
        <fullName evidence="2">Uncharacterized protein</fullName>
    </submittedName>
</protein>
<reference evidence="2 3" key="1">
    <citation type="submission" date="2024-05" db="EMBL/GenBank/DDBJ databases">
        <title>Genome sequencing and assembly of Indian major carp, Cirrhinus mrigala (Hamilton, 1822).</title>
        <authorList>
            <person name="Mohindra V."/>
            <person name="Chowdhury L.M."/>
            <person name="Lal K."/>
            <person name="Jena J.K."/>
        </authorList>
    </citation>
    <scope>NUCLEOTIDE SEQUENCE [LARGE SCALE GENOMIC DNA]</scope>
    <source>
        <strain evidence="2">CM1030</strain>
        <tissue evidence="2">Blood</tissue>
    </source>
</reference>
<dbReference type="Proteomes" id="UP001529510">
    <property type="component" value="Unassembled WGS sequence"/>
</dbReference>
<evidence type="ECO:0000256" key="1">
    <source>
        <dbReference type="SAM" id="MobiDB-lite"/>
    </source>
</evidence>
<feature type="compositionally biased region" description="Acidic residues" evidence="1">
    <location>
        <begin position="61"/>
        <end position="71"/>
    </location>
</feature>
<feature type="non-terminal residue" evidence="2">
    <location>
        <position position="177"/>
    </location>
</feature>
<sequence length="177" mass="18218">SLKRKLDALKATLPSLDESPIPSPSEDAPSPTGSDSRSGSGNGDGNGGRCLEQQKDNRDIEDMDMSDEEETTANAGIVVDERKEKSSLPSVSKITNAATKSSQITASKPSQVLATPTKMVSGSSANQTPPANTTPITTTPAPAPVVSPSPLQVNLANVDLGKISSILSSLSNAMKTT</sequence>
<evidence type="ECO:0000313" key="3">
    <source>
        <dbReference type="Proteomes" id="UP001529510"/>
    </source>
</evidence>
<dbReference type="PANTHER" id="PTHR12460:SF40">
    <property type="entry name" value="REGULATION OF NUCLEAR PRE-MRNA DOMAIN-CONTAINING PROTEIN 2"/>
    <property type="match status" value="1"/>
</dbReference>
<evidence type="ECO:0000313" key="2">
    <source>
        <dbReference type="EMBL" id="KAL0173301.1"/>
    </source>
</evidence>
<accession>A0ABD0PIV1</accession>
<dbReference type="AlphaFoldDB" id="A0ABD0PIV1"/>